<keyword evidence="3" id="KW-1185">Reference proteome</keyword>
<sequence>MSEFMNRRVLMALGAASLLAGGRAEAQVGYPVDRSPFIDLEYRQSFSVFGGWFAAGKDPAGIAPQSGPLTGLRYDVYLGGPASFTARVATAVSERTVLDPARPASTRILGVERRPLTIADVGLTVGLTGQKSWHGLVPTVHGGAGAVSNLTGTDPGGYKFGTRFAITYGTGLRFVPSGSPWSVRADVGSYLYQIRYPDRYFAVGLDSTSVLPSGASKSKWTNNLGLTLGITYQFAR</sequence>
<accession>A0AA37Q7F2</accession>
<organism evidence="2 3">
    <name type="scientific">Roseisolibacter agri</name>
    <dbReference type="NCBI Taxonomy" id="2014610"/>
    <lineage>
        <taxon>Bacteria</taxon>
        <taxon>Pseudomonadati</taxon>
        <taxon>Gemmatimonadota</taxon>
        <taxon>Gemmatimonadia</taxon>
        <taxon>Gemmatimonadales</taxon>
        <taxon>Gemmatimonadaceae</taxon>
        <taxon>Roseisolibacter</taxon>
    </lineage>
</organism>
<dbReference type="EMBL" id="BRXS01000007">
    <property type="protein sequence ID" value="GLC27964.1"/>
    <property type="molecule type" value="Genomic_DNA"/>
</dbReference>
<dbReference type="AlphaFoldDB" id="A0AA37Q7F2"/>
<proteinExistence type="predicted"/>
<dbReference type="Proteomes" id="UP001161325">
    <property type="component" value="Unassembled WGS sequence"/>
</dbReference>
<evidence type="ECO:0000313" key="3">
    <source>
        <dbReference type="Proteomes" id="UP001161325"/>
    </source>
</evidence>
<comment type="caution">
    <text evidence="2">The sequence shown here is derived from an EMBL/GenBank/DDBJ whole genome shotgun (WGS) entry which is preliminary data.</text>
</comment>
<evidence type="ECO:0008006" key="4">
    <source>
        <dbReference type="Google" id="ProtNLM"/>
    </source>
</evidence>
<name>A0AA37Q7F2_9BACT</name>
<keyword evidence="1" id="KW-0732">Signal</keyword>
<gene>
    <name evidence="2" type="ORF">rosag_44770</name>
</gene>
<feature type="signal peptide" evidence="1">
    <location>
        <begin position="1"/>
        <end position="26"/>
    </location>
</feature>
<reference evidence="2" key="1">
    <citation type="submission" date="2022-08" db="EMBL/GenBank/DDBJ databases">
        <title>Draft genome sequencing of Roseisolibacter agri AW1220.</title>
        <authorList>
            <person name="Tobiishi Y."/>
            <person name="Tonouchi A."/>
        </authorList>
    </citation>
    <scope>NUCLEOTIDE SEQUENCE</scope>
    <source>
        <strain evidence="2">AW1220</strain>
    </source>
</reference>
<protein>
    <recommendedName>
        <fullName evidence="4">Outer membrane protein beta-barrel domain-containing protein</fullName>
    </recommendedName>
</protein>
<feature type="chain" id="PRO_5041403731" description="Outer membrane protein beta-barrel domain-containing protein" evidence="1">
    <location>
        <begin position="27"/>
        <end position="236"/>
    </location>
</feature>
<evidence type="ECO:0000256" key="1">
    <source>
        <dbReference type="SAM" id="SignalP"/>
    </source>
</evidence>
<evidence type="ECO:0000313" key="2">
    <source>
        <dbReference type="EMBL" id="GLC27964.1"/>
    </source>
</evidence>